<dbReference type="EMBL" id="QUSW01000004">
    <property type="protein sequence ID" value="RQP23523.1"/>
    <property type="molecule type" value="Genomic_DNA"/>
</dbReference>
<dbReference type="GO" id="GO:0010436">
    <property type="term" value="F:carotenoid dioxygenase activity"/>
    <property type="evidence" value="ECO:0007669"/>
    <property type="project" value="TreeGrafter"/>
</dbReference>
<dbReference type="Proteomes" id="UP000267464">
    <property type="component" value="Unassembled WGS sequence"/>
</dbReference>
<gene>
    <name evidence="6" type="ORF">DZC73_15330</name>
</gene>
<feature type="binding site" evidence="5">
    <location>
        <position position="318"/>
    </location>
    <ligand>
        <name>Fe cation</name>
        <dbReference type="ChEBI" id="CHEBI:24875"/>
        <note>catalytic</note>
    </ligand>
</feature>
<evidence type="ECO:0000256" key="3">
    <source>
        <dbReference type="ARBA" id="ARBA00023002"/>
    </source>
</evidence>
<proteinExistence type="inferred from homology"/>
<dbReference type="AlphaFoldDB" id="A0A3N7HPA3"/>
<reference evidence="6 7" key="1">
    <citation type="submission" date="2018-08" db="EMBL/GenBank/DDBJ databases">
        <authorList>
            <person name="Khan S.A."/>
            <person name="Jeon C.O."/>
            <person name="Chun B.H."/>
            <person name="Jeong S.E."/>
        </authorList>
    </citation>
    <scope>NUCLEOTIDE SEQUENCE [LARGE SCALE GENOMIC DNA]</scope>
    <source>
        <strain evidence="6 7">S-16</strain>
    </source>
</reference>
<feature type="binding site" evidence="5">
    <location>
        <position position="203"/>
    </location>
    <ligand>
        <name>Fe cation</name>
        <dbReference type="ChEBI" id="CHEBI:24875"/>
        <note>catalytic</note>
    </ligand>
</feature>
<keyword evidence="7" id="KW-1185">Reference proteome</keyword>
<keyword evidence="2 5" id="KW-0479">Metal-binding</keyword>
<evidence type="ECO:0000313" key="7">
    <source>
        <dbReference type="Proteomes" id="UP000267464"/>
    </source>
</evidence>
<comment type="caution">
    <text evidence="6">The sequence shown here is derived from an EMBL/GenBank/DDBJ whole genome shotgun (WGS) entry which is preliminary data.</text>
</comment>
<keyword evidence="4 5" id="KW-0408">Iron</keyword>
<dbReference type="InterPro" id="IPR004294">
    <property type="entry name" value="Carotenoid_Oase"/>
</dbReference>
<dbReference type="PANTHER" id="PTHR10543">
    <property type="entry name" value="BETA-CAROTENE DIOXYGENASE"/>
    <property type="match status" value="1"/>
</dbReference>
<keyword evidence="3" id="KW-0560">Oxidoreductase</keyword>
<organism evidence="6 7">
    <name type="scientific">Piscinibacter terrae</name>
    <dbReference type="NCBI Taxonomy" id="2496871"/>
    <lineage>
        <taxon>Bacteria</taxon>
        <taxon>Pseudomonadati</taxon>
        <taxon>Pseudomonadota</taxon>
        <taxon>Betaproteobacteria</taxon>
        <taxon>Burkholderiales</taxon>
        <taxon>Sphaerotilaceae</taxon>
        <taxon>Piscinibacter</taxon>
    </lineage>
</organism>
<sequence length="500" mass="55458">MHPGQPIRRRSLDRFRPQKGLPMAAVLQFPLDIAEHRRGRLRGFQSGAKEFGETTVEVAGTLPNWLRGRFLLNGPALWDLPQGRYEHWFDGLAMLHAVHFTDEGVSYRSRYLQSEDYRASIAAGKPAMGGFGTDDPPGLLRRLSGIVSPRVTDNAAVVMSRIGRQWVATTETPRMVGFDAATLDTTGPIHFDDQAKIHLMSAHGIGDAQGNHWNVGVELGPKCIYKLFRIRPAVMKREVVGEIKVPASGYLHAFAMTPRHALVWETALRAQALGFVFTGKAYIRNFKWQPELGSMIHAISLTDGKVTSWQVPAMLAFHAVQAYERGDETVLELSVFDDARLIEDLGIDARREGRPLSSRPALRRYRLQRGKTQAVIEEFGVPIDQPQVHPDRWAQSQATVAWGTGVNTDGDGALFDRTLRIDLATGEHRMWRRANAFQLEPIFVPRPGSAVEDDGVLLVPTLADEDVGSVIAVVDASTMQSMATLAMPQVMPFGFHAAFE</sequence>
<dbReference type="GO" id="GO:0016121">
    <property type="term" value="P:carotene catabolic process"/>
    <property type="evidence" value="ECO:0007669"/>
    <property type="project" value="TreeGrafter"/>
</dbReference>
<feature type="binding site" evidence="5">
    <location>
        <position position="252"/>
    </location>
    <ligand>
        <name>Fe cation</name>
        <dbReference type="ChEBI" id="CHEBI:24875"/>
        <note>catalytic</note>
    </ligand>
</feature>
<dbReference type="PANTHER" id="PTHR10543:SF24">
    <property type="entry name" value="CAROTENOID ISOMEROOXYGENASE"/>
    <property type="match status" value="1"/>
</dbReference>
<evidence type="ECO:0000256" key="1">
    <source>
        <dbReference type="ARBA" id="ARBA00006787"/>
    </source>
</evidence>
<feature type="binding site" evidence="5">
    <location>
        <position position="496"/>
    </location>
    <ligand>
        <name>Fe cation</name>
        <dbReference type="ChEBI" id="CHEBI:24875"/>
        <note>catalytic</note>
    </ligand>
</feature>
<dbReference type="GO" id="GO:0046872">
    <property type="term" value="F:metal ion binding"/>
    <property type="evidence" value="ECO:0007669"/>
    <property type="project" value="UniProtKB-KW"/>
</dbReference>
<evidence type="ECO:0000256" key="2">
    <source>
        <dbReference type="ARBA" id="ARBA00022723"/>
    </source>
</evidence>
<evidence type="ECO:0000256" key="4">
    <source>
        <dbReference type="ARBA" id="ARBA00023004"/>
    </source>
</evidence>
<name>A0A3N7HPA3_9BURK</name>
<dbReference type="Pfam" id="PF03055">
    <property type="entry name" value="RPE65"/>
    <property type="match status" value="1"/>
</dbReference>
<evidence type="ECO:0000313" key="6">
    <source>
        <dbReference type="EMBL" id="RQP23523.1"/>
    </source>
</evidence>
<comment type="cofactor">
    <cofactor evidence="5">
        <name>Fe(2+)</name>
        <dbReference type="ChEBI" id="CHEBI:29033"/>
    </cofactor>
    <text evidence="5">Binds 1 Fe(2+) ion per subunit.</text>
</comment>
<accession>A0A3N7HPA3</accession>
<protein>
    <submittedName>
        <fullName evidence="6">Uncharacterized protein</fullName>
    </submittedName>
</protein>
<evidence type="ECO:0000256" key="5">
    <source>
        <dbReference type="PIRSR" id="PIRSR604294-1"/>
    </source>
</evidence>
<reference evidence="6 7" key="2">
    <citation type="submission" date="2018-12" db="EMBL/GenBank/DDBJ databases">
        <title>Rhizobacter gummiphilus sp. nov., a rubber-degrading bacterium isolated from the soil of a botanical garden in Japan.</title>
        <authorList>
            <person name="Shunsuke S.S."/>
        </authorList>
    </citation>
    <scope>NUCLEOTIDE SEQUENCE [LARGE SCALE GENOMIC DNA]</scope>
    <source>
        <strain evidence="6 7">S-16</strain>
    </source>
</reference>
<comment type="similarity">
    <text evidence="1">Belongs to the carotenoid oxygenase family.</text>
</comment>